<dbReference type="Proteomes" id="UP000198694">
    <property type="component" value="Unassembled WGS sequence"/>
</dbReference>
<gene>
    <name evidence="1" type="ORF">SAMN05216243_1843</name>
</gene>
<protein>
    <submittedName>
        <fullName evidence="1">Uncharacterized protein</fullName>
    </submittedName>
</protein>
<dbReference type="EMBL" id="FNFL01000002">
    <property type="protein sequence ID" value="SDK06593.1"/>
    <property type="molecule type" value="Genomic_DNA"/>
</dbReference>
<organism evidence="1 2">
    <name type="scientific">Sediminibacillus albus</name>
    <dbReference type="NCBI Taxonomy" id="407036"/>
    <lineage>
        <taxon>Bacteria</taxon>
        <taxon>Bacillati</taxon>
        <taxon>Bacillota</taxon>
        <taxon>Bacilli</taxon>
        <taxon>Bacillales</taxon>
        <taxon>Bacillaceae</taxon>
        <taxon>Sediminibacillus</taxon>
    </lineage>
</organism>
<name>A0A1G8YUY5_9BACI</name>
<proteinExistence type="predicted"/>
<evidence type="ECO:0000313" key="2">
    <source>
        <dbReference type="Proteomes" id="UP000198694"/>
    </source>
</evidence>
<dbReference type="STRING" id="407036.SAMN05216243_1843"/>
<dbReference type="AlphaFoldDB" id="A0A1G8YUY5"/>
<accession>A0A1G8YUY5</accession>
<keyword evidence="2" id="KW-1185">Reference proteome</keyword>
<sequence>MIERDSTIPCAEYLIKTVNKGSVESVLFFEIVHKK</sequence>
<reference evidence="1 2" key="1">
    <citation type="submission" date="2016-10" db="EMBL/GenBank/DDBJ databases">
        <authorList>
            <person name="de Groot N.N."/>
        </authorList>
    </citation>
    <scope>NUCLEOTIDE SEQUENCE [LARGE SCALE GENOMIC DNA]</scope>
    <source>
        <strain evidence="1 2">CGMCC 1.6502</strain>
    </source>
</reference>
<evidence type="ECO:0000313" key="1">
    <source>
        <dbReference type="EMBL" id="SDK06593.1"/>
    </source>
</evidence>